<evidence type="ECO:0000313" key="3">
    <source>
        <dbReference type="Proteomes" id="UP000499080"/>
    </source>
</evidence>
<feature type="region of interest" description="Disordered" evidence="1">
    <location>
        <begin position="37"/>
        <end position="75"/>
    </location>
</feature>
<reference evidence="2 3" key="1">
    <citation type="journal article" date="2019" name="Sci. Rep.">
        <title>Orb-weaving spider Araneus ventricosus genome elucidates the spidroin gene catalogue.</title>
        <authorList>
            <person name="Kono N."/>
            <person name="Nakamura H."/>
            <person name="Ohtoshi R."/>
            <person name="Moran D.A.P."/>
            <person name="Shinohara A."/>
            <person name="Yoshida Y."/>
            <person name="Fujiwara M."/>
            <person name="Mori M."/>
            <person name="Tomita M."/>
            <person name="Arakawa K."/>
        </authorList>
    </citation>
    <scope>NUCLEOTIDE SEQUENCE [LARGE SCALE GENOMIC DNA]</scope>
</reference>
<dbReference type="Proteomes" id="UP000499080">
    <property type="component" value="Unassembled WGS sequence"/>
</dbReference>
<organism evidence="2 3">
    <name type="scientific">Araneus ventricosus</name>
    <name type="common">Orbweaver spider</name>
    <name type="synonym">Epeira ventricosa</name>
    <dbReference type="NCBI Taxonomy" id="182803"/>
    <lineage>
        <taxon>Eukaryota</taxon>
        <taxon>Metazoa</taxon>
        <taxon>Ecdysozoa</taxon>
        <taxon>Arthropoda</taxon>
        <taxon>Chelicerata</taxon>
        <taxon>Arachnida</taxon>
        <taxon>Araneae</taxon>
        <taxon>Araneomorphae</taxon>
        <taxon>Entelegynae</taxon>
        <taxon>Araneoidea</taxon>
        <taxon>Araneidae</taxon>
        <taxon>Araneus</taxon>
    </lineage>
</organism>
<protein>
    <submittedName>
        <fullName evidence="2">Uncharacterized protein</fullName>
    </submittedName>
</protein>
<sequence>MRPQAQNCFEAPSLTNVVNSQLAWNRDVRRIRFEVPSRSRDTRQAPLPLVRKTATGRMRKSGHFEDPDTIPEVSLKTGHFEDPDIIPEVSLKSGHFEEPDIIPEVSLKTGHFEDPDIIPEVSLKSGH</sequence>
<keyword evidence="3" id="KW-1185">Reference proteome</keyword>
<evidence type="ECO:0000313" key="2">
    <source>
        <dbReference type="EMBL" id="GBM76262.1"/>
    </source>
</evidence>
<feature type="non-terminal residue" evidence="2">
    <location>
        <position position="127"/>
    </location>
</feature>
<dbReference type="EMBL" id="BGPR01185686">
    <property type="protein sequence ID" value="GBM76262.1"/>
    <property type="molecule type" value="Genomic_DNA"/>
</dbReference>
<evidence type="ECO:0000256" key="1">
    <source>
        <dbReference type="SAM" id="MobiDB-lite"/>
    </source>
</evidence>
<dbReference type="AlphaFoldDB" id="A0A4Y2IG12"/>
<name>A0A4Y2IG12_ARAVE</name>
<accession>A0A4Y2IG12</accession>
<proteinExistence type="predicted"/>
<gene>
    <name evidence="2" type="ORF">AVEN_107273_1</name>
</gene>
<comment type="caution">
    <text evidence="2">The sequence shown here is derived from an EMBL/GenBank/DDBJ whole genome shotgun (WGS) entry which is preliminary data.</text>
</comment>